<evidence type="ECO:0000313" key="3">
    <source>
        <dbReference type="EMBL" id="EBR4141558.1"/>
    </source>
</evidence>
<dbReference type="EMBL" id="AAGSEK010000013">
    <property type="protein sequence ID" value="EBR4141558.1"/>
    <property type="molecule type" value="Genomic_DNA"/>
</dbReference>
<evidence type="ECO:0000259" key="2">
    <source>
        <dbReference type="Pfam" id="PF04448"/>
    </source>
</evidence>
<protein>
    <submittedName>
        <fullName evidence="3">DUF551 domain-containing protein</fullName>
    </submittedName>
</protein>
<sequence length="192" mass="21562">MMARSLLAVLEQEPFGYYSAEVPIILEQQSHANITREAMGEYQFPLYSIPLPVVSFYRDGIEAAAKWVDQQREAYDNQHGQHDPDTGSFEFGNDAQRDYSSTLVDIAEGIRKLHPNAGNSPVTPDGWIKCSEQMPEDGNAVLVCQEGGIIFCAEVDSGWFYPDEFPNVPKEGREITHWMSLPVVPQQEKTHG</sequence>
<organism evidence="3">
    <name type="scientific">Salmonella enterica</name>
    <name type="common">Salmonella choleraesuis</name>
    <dbReference type="NCBI Taxonomy" id="28901"/>
    <lineage>
        <taxon>Bacteria</taxon>
        <taxon>Pseudomonadati</taxon>
        <taxon>Pseudomonadota</taxon>
        <taxon>Gammaproteobacteria</taxon>
        <taxon>Enterobacterales</taxon>
        <taxon>Enterobacteriaceae</taxon>
        <taxon>Salmonella</taxon>
    </lineage>
</organism>
<accession>A0A5U7LRR5</accession>
<name>A0A5U7LRR5_SALER</name>
<gene>
    <name evidence="3" type="ORF">BVJ40_09410</name>
</gene>
<dbReference type="Pfam" id="PF04448">
    <property type="entry name" value="DUF551"/>
    <property type="match status" value="1"/>
</dbReference>
<proteinExistence type="predicted"/>
<reference evidence="3" key="1">
    <citation type="submission" date="2018-07" db="EMBL/GenBank/DDBJ databases">
        <authorList>
            <consortium name="PulseNet: The National Subtyping Network for Foodborne Disease Surveillance"/>
            <person name="Tarr C.L."/>
            <person name="Trees E."/>
            <person name="Katz L.S."/>
            <person name="Carleton-Romer H.A."/>
            <person name="Stroika S."/>
            <person name="Kucerova Z."/>
            <person name="Roache K.F."/>
            <person name="Sabol A.L."/>
            <person name="Besser J."/>
            <person name="Gerner-Smidt P."/>
        </authorList>
    </citation>
    <scope>NUCLEOTIDE SEQUENCE</scope>
    <source>
        <strain evidence="3">PNUSAS006765</strain>
    </source>
</reference>
<feature type="compositionally biased region" description="Basic and acidic residues" evidence="1">
    <location>
        <begin position="74"/>
        <end position="85"/>
    </location>
</feature>
<feature type="region of interest" description="Disordered" evidence="1">
    <location>
        <begin position="74"/>
        <end position="94"/>
    </location>
</feature>
<feature type="domain" description="DUF551" evidence="2">
    <location>
        <begin position="126"/>
        <end position="186"/>
    </location>
</feature>
<evidence type="ECO:0000256" key="1">
    <source>
        <dbReference type="SAM" id="MobiDB-lite"/>
    </source>
</evidence>
<comment type="caution">
    <text evidence="3">The sequence shown here is derived from an EMBL/GenBank/DDBJ whole genome shotgun (WGS) entry which is preliminary data.</text>
</comment>
<dbReference type="AlphaFoldDB" id="A0A5U7LRR5"/>
<dbReference type="InterPro" id="IPR007539">
    <property type="entry name" value="DUF551"/>
</dbReference>